<dbReference type="AlphaFoldDB" id="A0A7W8HZB1"/>
<protein>
    <submittedName>
        <fullName evidence="2">Uncharacterized protein</fullName>
    </submittedName>
</protein>
<evidence type="ECO:0000256" key="1">
    <source>
        <dbReference type="SAM" id="SignalP"/>
    </source>
</evidence>
<evidence type="ECO:0000313" key="3">
    <source>
        <dbReference type="Proteomes" id="UP000566663"/>
    </source>
</evidence>
<dbReference type="EMBL" id="JACHFZ010000004">
    <property type="protein sequence ID" value="MBB5292676.1"/>
    <property type="molecule type" value="Genomic_DNA"/>
</dbReference>
<organism evidence="2 3">
    <name type="scientific">Brevundimonas basaltis</name>
    <dbReference type="NCBI Taxonomy" id="472166"/>
    <lineage>
        <taxon>Bacteria</taxon>
        <taxon>Pseudomonadati</taxon>
        <taxon>Pseudomonadota</taxon>
        <taxon>Alphaproteobacteria</taxon>
        <taxon>Caulobacterales</taxon>
        <taxon>Caulobacteraceae</taxon>
        <taxon>Brevundimonas</taxon>
    </lineage>
</organism>
<name>A0A7W8HZB1_9CAUL</name>
<reference evidence="2 3" key="1">
    <citation type="submission" date="2020-08" db="EMBL/GenBank/DDBJ databases">
        <title>Genomic Encyclopedia of Type Strains, Phase IV (KMG-IV): sequencing the most valuable type-strain genomes for metagenomic binning, comparative biology and taxonomic classification.</title>
        <authorList>
            <person name="Goeker M."/>
        </authorList>
    </citation>
    <scope>NUCLEOTIDE SEQUENCE [LARGE SCALE GENOMIC DNA]</scope>
    <source>
        <strain evidence="2 3">DSM 25335</strain>
    </source>
</reference>
<feature type="chain" id="PRO_5031398691" evidence="1">
    <location>
        <begin position="22"/>
        <end position="139"/>
    </location>
</feature>
<gene>
    <name evidence="2" type="ORF">HNQ67_002200</name>
</gene>
<sequence length="139" mass="14369">MMKFLAVATVTLAMLGAPAVAQDRSGGGLVKAQLDAIPGEFGVSEVVPRLAGRLATGGKHTARLDVSGGQAIFVGVCDGGCSDLDLIVRDASGRELGRDVEMDDIPMVVIEEAAAGRYSVEVLMEACTGQCDWGVGVFR</sequence>
<accession>A0A7W8HZB1</accession>
<evidence type="ECO:0000313" key="2">
    <source>
        <dbReference type="EMBL" id="MBB5292676.1"/>
    </source>
</evidence>
<comment type="caution">
    <text evidence="2">The sequence shown here is derived from an EMBL/GenBank/DDBJ whole genome shotgun (WGS) entry which is preliminary data.</text>
</comment>
<feature type="signal peptide" evidence="1">
    <location>
        <begin position="1"/>
        <end position="21"/>
    </location>
</feature>
<keyword evidence="3" id="KW-1185">Reference proteome</keyword>
<proteinExistence type="predicted"/>
<dbReference type="Proteomes" id="UP000566663">
    <property type="component" value="Unassembled WGS sequence"/>
</dbReference>
<keyword evidence="1" id="KW-0732">Signal</keyword>
<dbReference type="RefSeq" id="WP_183255267.1">
    <property type="nucleotide sequence ID" value="NZ_BAAAFF010000001.1"/>
</dbReference>